<gene>
    <name evidence="2" type="ORF">MBAV_002868</name>
</gene>
<reference evidence="2 3" key="1">
    <citation type="submission" date="2015-02" db="EMBL/GenBank/DDBJ databases">
        <title>Single-cell genomics of uncultivated deep-branching MTB reveals a conserved set of magnetosome genes.</title>
        <authorList>
            <person name="Kolinko S."/>
            <person name="Richter M."/>
            <person name="Glockner F.O."/>
            <person name="Brachmann A."/>
            <person name="Schuler D."/>
        </authorList>
    </citation>
    <scope>NUCLEOTIDE SEQUENCE [LARGE SCALE GENOMIC DNA]</scope>
    <source>
        <strain evidence="2">TM-1</strain>
    </source>
</reference>
<dbReference type="Gene3D" id="1.10.10.60">
    <property type="entry name" value="Homeodomain-like"/>
    <property type="match status" value="1"/>
</dbReference>
<evidence type="ECO:0000259" key="1">
    <source>
        <dbReference type="Pfam" id="PF02954"/>
    </source>
</evidence>
<name>A0A0F3GSH1_9BACT</name>
<dbReference type="AlphaFoldDB" id="A0A0F3GSH1"/>
<feature type="domain" description="DNA binding HTH" evidence="1">
    <location>
        <begin position="21"/>
        <end position="47"/>
    </location>
</feature>
<sequence>MGLYVIIKVQTTDELTRGYTEKVIDMFGGNKTMAAQALGISRTSLWRILK</sequence>
<dbReference type="InterPro" id="IPR002197">
    <property type="entry name" value="HTH_Fis"/>
</dbReference>
<protein>
    <submittedName>
        <fullName evidence="2">Helix-turn-helix, Fis-type domain protein</fullName>
    </submittedName>
</protein>
<dbReference type="Pfam" id="PF02954">
    <property type="entry name" value="HTH_8"/>
    <property type="match status" value="1"/>
</dbReference>
<evidence type="ECO:0000313" key="2">
    <source>
        <dbReference type="EMBL" id="KJU84940.1"/>
    </source>
</evidence>
<proteinExistence type="predicted"/>
<dbReference type="GO" id="GO:0043565">
    <property type="term" value="F:sequence-specific DNA binding"/>
    <property type="evidence" value="ECO:0007669"/>
    <property type="project" value="InterPro"/>
</dbReference>
<comment type="caution">
    <text evidence="2">The sequence shown here is derived from an EMBL/GenBank/DDBJ whole genome shotgun (WGS) entry which is preliminary data.</text>
</comment>
<dbReference type="EMBL" id="LACI01001224">
    <property type="protein sequence ID" value="KJU84940.1"/>
    <property type="molecule type" value="Genomic_DNA"/>
</dbReference>
<dbReference type="InterPro" id="IPR009057">
    <property type="entry name" value="Homeodomain-like_sf"/>
</dbReference>
<organism evidence="2 3">
    <name type="scientific">Candidatus Magnetobacterium bavaricum</name>
    <dbReference type="NCBI Taxonomy" id="29290"/>
    <lineage>
        <taxon>Bacteria</taxon>
        <taxon>Pseudomonadati</taxon>
        <taxon>Nitrospirota</taxon>
        <taxon>Thermodesulfovibrionia</taxon>
        <taxon>Thermodesulfovibrionales</taxon>
        <taxon>Candidatus Magnetobacteriaceae</taxon>
        <taxon>Candidatus Magnetobacterium</taxon>
    </lineage>
</organism>
<dbReference type="Proteomes" id="UP000033423">
    <property type="component" value="Unassembled WGS sequence"/>
</dbReference>
<keyword evidence="3" id="KW-1185">Reference proteome</keyword>
<dbReference type="SUPFAM" id="SSF46689">
    <property type="entry name" value="Homeodomain-like"/>
    <property type="match status" value="1"/>
</dbReference>
<accession>A0A0F3GSH1</accession>
<evidence type="ECO:0000313" key="3">
    <source>
        <dbReference type="Proteomes" id="UP000033423"/>
    </source>
</evidence>